<evidence type="ECO:0000256" key="5">
    <source>
        <dbReference type="ARBA" id="ARBA00023125"/>
    </source>
</evidence>
<feature type="active site" evidence="8">
    <location>
        <position position="555"/>
    </location>
</feature>
<dbReference type="Pfam" id="PF00145">
    <property type="entry name" value="DNA_methylase"/>
    <property type="match status" value="1"/>
</dbReference>
<dbReference type="InterPro" id="IPR001525">
    <property type="entry name" value="C5_MeTfrase"/>
</dbReference>
<dbReference type="PROSITE" id="PS00094">
    <property type="entry name" value="C5_MTASE_1"/>
    <property type="match status" value="1"/>
</dbReference>
<dbReference type="InterPro" id="IPR018117">
    <property type="entry name" value="C5_DNA_meth_AS"/>
</dbReference>
<evidence type="ECO:0000256" key="10">
    <source>
        <dbReference type="RuleBase" id="RU000417"/>
    </source>
</evidence>
<keyword evidence="5" id="KW-0238">DNA-binding</keyword>
<evidence type="ECO:0000256" key="4">
    <source>
        <dbReference type="ARBA" id="ARBA00022691"/>
    </source>
</evidence>
<keyword evidence="3 8" id="KW-0808">Transferase</keyword>
<keyword evidence="2 8" id="KW-0489">Methyltransferase</keyword>
<protein>
    <recommendedName>
        <fullName evidence="10">Cytosine-specific methyltransferase</fullName>
        <ecNumber evidence="10">2.1.1.37</ecNumber>
    </recommendedName>
</protein>
<dbReference type="FunFam" id="2.30.30.490:FF:000011">
    <property type="entry name" value="DNA (cytosine-5)-methyltransferase 1"/>
    <property type="match status" value="1"/>
</dbReference>
<dbReference type="PANTHER" id="PTHR10629:SF50">
    <property type="entry name" value="DNA (CYTOSINE-5)-METHYLTRANSFERASE CMT3"/>
    <property type="match status" value="1"/>
</dbReference>
<dbReference type="CDD" id="cd18635">
    <property type="entry name" value="CD_CMT3_like"/>
    <property type="match status" value="1"/>
</dbReference>
<keyword evidence="15" id="KW-1185">Reference proteome</keyword>
<name>A0AA86T5M5_9FABA</name>
<feature type="region of interest" description="Disordered" evidence="11">
    <location>
        <begin position="1"/>
        <end position="99"/>
    </location>
</feature>
<dbReference type="SUPFAM" id="SSF54160">
    <property type="entry name" value="Chromo domain-like"/>
    <property type="match status" value="1"/>
</dbReference>
<dbReference type="GO" id="GO:0003682">
    <property type="term" value="F:chromatin binding"/>
    <property type="evidence" value="ECO:0007669"/>
    <property type="project" value="InterPro"/>
</dbReference>
<keyword evidence="6" id="KW-0539">Nucleus</keyword>
<dbReference type="InterPro" id="IPR043151">
    <property type="entry name" value="BAH_sf"/>
</dbReference>
<dbReference type="GO" id="GO:0003886">
    <property type="term" value="F:DNA (cytosine-5-)-methyltransferase activity"/>
    <property type="evidence" value="ECO:0007669"/>
    <property type="project" value="UniProtKB-EC"/>
</dbReference>
<dbReference type="InterPro" id="IPR050390">
    <property type="entry name" value="C5-Methyltransferase"/>
</dbReference>
<feature type="compositionally biased region" description="Low complexity" evidence="11">
    <location>
        <begin position="22"/>
        <end position="95"/>
    </location>
</feature>
<feature type="domain" description="Chromo" evidence="12">
    <location>
        <begin position="477"/>
        <end position="530"/>
    </location>
</feature>
<dbReference type="SMART" id="SM00298">
    <property type="entry name" value="CHROMO"/>
    <property type="match status" value="1"/>
</dbReference>
<evidence type="ECO:0000259" key="13">
    <source>
        <dbReference type="PROSITE" id="PS51038"/>
    </source>
</evidence>
<evidence type="ECO:0000256" key="9">
    <source>
        <dbReference type="RuleBase" id="RU000416"/>
    </source>
</evidence>
<dbReference type="PROSITE" id="PS51038">
    <property type="entry name" value="BAH"/>
    <property type="match status" value="1"/>
</dbReference>
<dbReference type="PRINTS" id="PR00105">
    <property type="entry name" value="C5METTRFRASE"/>
</dbReference>
<dbReference type="InterPro" id="IPR029063">
    <property type="entry name" value="SAM-dependent_MTases_sf"/>
</dbReference>
<dbReference type="PROSITE" id="PS51679">
    <property type="entry name" value="SAM_MT_C5"/>
    <property type="match status" value="1"/>
</dbReference>
<gene>
    <name evidence="14" type="ORF">AYBTSS11_LOCUS14892</name>
</gene>
<proteinExistence type="inferred from homology"/>
<evidence type="ECO:0000256" key="1">
    <source>
        <dbReference type="ARBA" id="ARBA00004123"/>
    </source>
</evidence>
<dbReference type="InterPro" id="IPR001025">
    <property type="entry name" value="BAH_dom"/>
</dbReference>
<dbReference type="NCBIfam" id="TIGR00675">
    <property type="entry name" value="dcm"/>
    <property type="match status" value="1"/>
</dbReference>
<dbReference type="Gene3D" id="3.40.50.150">
    <property type="entry name" value="Vaccinia Virus protein VP39"/>
    <property type="match status" value="2"/>
</dbReference>
<organism evidence="14 15">
    <name type="scientific">Sphenostylis stenocarpa</name>
    <dbReference type="NCBI Taxonomy" id="92480"/>
    <lineage>
        <taxon>Eukaryota</taxon>
        <taxon>Viridiplantae</taxon>
        <taxon>Streptophyta</taxon>
        <taxon>Embryophyta</taxon>
        <taxon>Tracheophyta</taxon>
        <taxon>Spermatophyta</taxon>
        <taxon>Magnoliopsida</taxon>
        <taxon>eudicotyledons</taxon>
        <taxon>Gunneridae</taxon>
        <taxon>Pentapetalae</taxon>
        <taxon>rosids</taxon>
        <taxon>fabids</taxon>
        <taxon>Fabales</taxon>
        <taxon>Fabaceae</taxon>
        <taxon>Papilionoideae</taxon>
        <taxon>50 kb inversion clade</taxon>
        <taxon>NPAAA clade</taxon>
        <taxon>indigoferoid/millettioid clade</taxon>
        <taxon>Phaseoleae</taxon>
        <taxon>Sphenostylis</taxon>
    </lineage>
</organism>
<dbReference type="GO" id="GO:0044027">
    <property type="term" value="P:negative regulation of gene expression via chromosomal CpG island methylation"/>
    <property type="evidence" value="ECO:0007669"/>
    <property type="project" value="TreeGrafter"/>
</dbReference>
<dbReference type="PROSITE" id="PS50013">
    <property type="entry name" value="CHROMO_2"/>
    <property type="match status" value="1"/>
</dbReference>
<evidence type="ECO:0000256" key="7">
    <source>
        <dbReference type="ARBA" id="ARBA00047422"/>
    </source>
</evidence>
<dbReference type="GO" id="GO:0003677">
    <property type="term" value="F:DNA binding"/>
    <property type="evidence" value="ECO:0007669"/>
    <property type="project" value="UniProtKB-KW"/>
</dbReference>
<evidence type="ECO:0000256" key="6">
    <source>
        <dbReference type="ARBA" id="ARBA00023242"/>
    </source>
</evidence>
<evidence type="ECO:0000256" key="11">
    <source>
        <dbReference type="SAM" id="MobiDB-lite"/>
    </source>
</evidence>
<dbReference type="Gramene" id="rna-AYBTSS11_LOCUS14892">
    <property type="protein sequence ID" value="CAJ1951655.1"/>
    <property type="gene ID" value="gene-AYBTSS11_LOCUS14892"/>
</dbReference>
<dbReference type="InterPro" id="IPR000953">
    <property type="entry name" value="Chromo/chromo_shadow_dom"/>
</dbReference>
<keyword evidence="4 8" id="KW-0949">S-adenosyl-L-methionine</keyword>
<comment type="subcellular location">
    <subcellularLocation>
        <location evidence="1">Nucleus</location>
    </subcellularLocation>
</comment>
<feature type="compositionally biased region" description="Basic and acidic residues" evidence="11">
    <location>
        <begin position="156"/>
        <end position="167"/>
    </location>
</feature>
<evidence type="ECO:0000256" key="8">
    <source>
        <dbReference type="PROSITE-ProRule" id="PRU01016"/>
    </source>
</evidence>
<comment type="catalytic activity">
    <reaction evidence="7 10">
        <text>a 2'-deoxycytidine in DNA + S-adenosyl-L-methionine = a 5-methyl-2'-deoxycytidine in DNA + S-adenosyl-L-homocysteine + H(+)</text>
        <dbReference type="Rhea" id="RHEA:13681"/>
        <dbReference type="Rhea" id="RHEA-COMP:11369"/>
        <dbReference type="Rhea" id="RHEA-COMP:11370"/>
        <dbReference type="ChEBI" id="CHEBI:15378"/>
        <dbReference type="ChEBI" id="CHEBI:57856"/>
        <dbReference type="ChEBI" id="CHEBI:59789"/>
        <dbReference type="ChEBI" id="CHEBI:85452"/>
        <dbReference type="ChEBI" id="CHEBI:85454"/>
        <dbReference type="EC" id="2.1.1.37"/>
    </reaction>
</comment>
<feature type="domain" description="BAH" evidence="13">
    <location>
        <begin position="199"/>
        <end position="318"/>
    </location>
</feature>
<dbReference type="CDD" id="cd04716">
    <property type="entry name" value="BAH_plantDCM_I"/>
    <property type="match status" value="1"/>
</dbReference>
<sequence>MSSKRKTRASTEATSSAKRLTRSSSIILTSTPTPSSTRRLIRSSSTTLTSTHTPSSTKRLTRSSSTTSTSTPTPSSTKRLTRSSSTTSTSTPTPSKFKRENVIESFSPVKEEPMEVIESFSLVKEEHVEVAPSTPDSEISNAKFIGDPIPYEEARRRWPKRYQDKNKSSALSKSNRNEDDEEIHHARCHYNQAEVDGCTIYKLYDDAHVKAEEGDDNYICKIVELFEAIDGTLYFTAQWYYRAKDTVIKKLAYLIEPKRVFFSEVQDDNPLDCLVEKLNIARLPLNIDLDAKKETIPPCDYYCDTQYLLPYSTFVNLPSENGEACSENCSTISCDTNGVGKSEVNSQSKKHAYLQDESKDLEMRVLDLYCGCGAMSTGLCLGGDLSGVNLVTRWAVDLNKYACECIQLNHPETEVRNESAESFLSLLKEWQELCSYISLIENQVSHKKYVNFFREEDDDTEKVNDEETDDDEDEEIFEVSKIVAICYGDPNKKNEQGLYFKVHWKGYGPDADSWEPIEGLSNCKDKIKEFVIQGFKSKILPLPGDVDVICGGPPCQGISGFNRFRNKENPLDDEKNKQLVVFMDIVQYLKPKFVLMENVVDIVKFAEGFLGRYALGRLLQMNYQARLGIMAAGAYGLPQFRLRVFLWGAVPSQKLPQFPLPTHDVILRGVIPLEFETNTVAYDEGHKVQLLKKLLLQDAISDLPPVQNNECRDEIKYDKPAETEFQQFIRSSKHEMLGIQSRTKSSKALLYDHRPLELNADDFQRVCRIPKKKGACFRDLPGVLVGVNNKVEWDPDVERVYLDSGKPLVPDYAMSFVNGTSSKPFGRLWWDETVPTVVTRAEPHSQAILHPEQDRVLTIRENARLQGFPDYYKLCGTVKERYIQVGNAVAVPVARALGYTLGLAFQGSTTSDGPLYKLPDKFPMIRERVSSESERVAREQGKLQKTD</sequence>
<dbReference type="Pfam" id="PF00385">
    <property type="entry name" value="Chromo"/>
    <property type="match status" value="1"/>
</dbReference>
<dbReference type="EC" id="2.1.1.37" evidence="10"/>
<dbReference type="Proteomes" id="UP001189624">
    <property type="component" value="Chromosome 4"/>
</dbReference>
<dbReference type="InterPro" id="IPR016197">
    <property type="entry name" value="Chromo-like_dom_sf"/>
</dbReference>
<feature type="region of interest" description="Disordered" evidence="11">
    <location>
        <begin position="156"/>
        <end position="178"/>
    </location>
</feature>
<dbReference type="SMART" id="SM00439">
    <property type="entry name" value="BAH"/>
    <property type="match status" value="1"/>
</dbReference>
<dbReference type="Gene3D" id="2.30.30.490">
    <property type="match status" value="1"/>
</dbReference>
<evidence type="ECO:0000259" key="12">
    <source>
        <dbReference type="PROSITE" id="PS50013"/>
    </source>
</evidence>
<dbReference type="EMBL" id="OY731401">
    <property type="protein sequence ID" value="CAJ1951655.1"/>
    <property type="molecule type" value="Genomic_DNA"/>
</dbReference>
<dbReference type="InterPro" id="IPR023780">
    <property type="entry name" value="Chromo_domain"/>
</dbReference>
<accession>A0AA86T5M5</accession>
<dbReference type="Pfam" id="PF01426">
    <property type="entry name" value="BAH"/>
    <property type="match status" value="1"/>
</dbReference>
<evidence type="ECO:0000256" key="3">
    <source>
        <dbReference type="ARBA" id="ARBA00022679"/>
    </source>
</evidence>
<dbReference type="PANTHER" id="PTHR10629">
    <property type="entry name" value="CYTOSINE-SPECIFIC METHYLTRANSFERASE"/>
    <property type="match status" value="1"/>
</dbReference>
<dbReference type="AlphaFoldDB" id="A0AA86T5M5"/>
<evidence type="ECO:0000313" key="15">
    <source>
        <dbReference type="Proteomes" id="UP001189624"/>
    </source>
</evidence>
<evidence type="ECO:0000313" key="14">
    <source>
        <dbReference type="EMBL" id="CAJ1951655.1"/>
    </source>
</evidence>
<evidence type="ECO:0000256" key="2">
    <source>
        <dbReference type="ARBA" id="ARBA00022603"/>
    </source>
</evidence>
<dbReference type="SUPFAM" id="SSF53335">
    <property type="entry name" value="S-adenosyl-L-methionine-dependent methyltransferases"/>
    <property type="match status" value="1"/>
</dbReference>
<reference evidence="14" key="1">
    <citation type="submission" date="2023-10" db="EMBL/GenBank/DDBJ databases">
        <authorList>
            <person name="Domelevo Entfellner J.-B."/>
        </authorList>
    </citation>
    <scope>NUCLEOTIDE SEQUENCE</scope>
</reference>
<dbReference type="GO" id="GO:0005634">
    <property type="term" value="C:nucleus"/>
    <property type="evidence" value="ECO:0007669"/>
    <property type="project" value="UniProtKB-SubCell"/>
</dbReference>
<dbReference type="FunFam" id="3.90.120.10:FF:000003">
    <property type="entry name" value="DNA (cytosine-5)-methyltransferase 1"/>
    <property type="match status" value="1"/>
</dbReference>
<comment type="similarity">
    <text evidence="8 9">Belongs to the class I-like SAM-binding methyltransferase superfamily. C5-methyltransferase family.</text>
</comment>
<dbReference type="Gene3D" id="3.90.120.10">
    <property type="entry name" value="DNA Methylase, subunit A, domain 2"/>
    <property type="match status" value="1"/>
</dbReference>
<dbReference type="GO" id="GO:0032259">
    <property type="term" value="P:methylation"/>
    <property type="evidence" value="ECO:0007669"/>
    <property type="project" value="UniProtKB-KW"/>
</dbReference>